<evidence type="ECO:0000256" key="1">
    <source>
        <dbReference type="ARBA" id="ARBA00022468"/>
    </source>
</evidence>
<feature type="domain" description="Ras-GAP" evidence="4">
    <location>
        <begin position="680"/>
        <end position="872"/>
    </location>
</feature>
<dbReference type="Gene3D" id="1.10.506.10">
    <property type="entry name" value="GTPase Activation - p120gap, domain 1"/>
    <property type="match status" value="2"/>
</dbReference>
<dbReference type="PANTHER" id="PTHR10194:SF142">
    <property type="entry name" value="NEUROFIBROMIN"/>
    <property type="match status" value="1"/>
</dbReference>
<dbReference type="EMBL" id="CAJOBD010009662">
    <property type="protein sequence ID" value="CAF4139423.1"/>
    <property type="molecule type" value="Genomic_DNA"/>
</dbReference>
<feature type="non-terminal residue" evidence="5">
    <location>
        <position position="1"/>
    </location>
</feature>
<evidence type="ECO:0000256" key="3">
    <source>
        <dbReference type="SAM" id="MobiDB-lite"/>
    </source>
</evidence>
<dbReference type="SUPFAM" id="SSF48350">
    <property type="entry name" value="GTPase activation domain, GAP"/>
    <property type="match status" value="1"/>
</dbReference>
<feature type="compositionally biased region" description="Polar residues" evidence="3">
    <location>
        <begin position="318"/>
        <end position="332"/>
    </location>
</feature>
<dbReference type="SMART" id="SM00323">
    <property type="entry name" value="RasGAP"/>
    <property type="match status" value="1"/>
</dbReference>
<feature type="non-terminal residue" evidence="5">
    <location>
        <position position="889"/>
    </location>
</feature>
<accession>A0A819XDV3</accession>
<dbReference type="InterPro" id="IPR001936">
    <property type="entry name" value="RasGAP_dom"/>
</dbReference>
<protein>
    <recommendedName>
        <fullName evidence="4">Ras-GAP domain-containing protein</fullName>
    </recommendedName>
</protein>
<feature type="region of interest" description="Disordered" evidence="3">
    <location>
        <begin position="541"/>
        <end position="569"/>
    </location>
</feature>
<proteinExistence type="predicted"/>
<organism evidence="5 6">
    <name type="scientific">Rotaria sordida</name>
    <dbReference type="NCBI Taxonomy" id="392033"/>
    <lineage>
        <taxon>Eukaryota</taxon>
        <taxon>Metazoa</taxon>
        <taxon>Spiralia</taxon>
        <taxon>Gnathifera</taxon>
        <taxon>Rotifera</taxon>
        <taxon>Eurotatoria</taxon>
        <taxon>Bdelloidea</taxon>
        <taxon>Philodinida</taxon>
        <taxon>Philodinidae</taxon>
        <taxon>Rotaria</taxon>
    </lineage>
</organism>
<evidence type="ECO:0000313" key="5">
    <source>
        <dbReference type="EMBL" id="CAF4139423.1"/>
    </source>
</evidence>
<evidence type="ECO:0000256" key="2">
    <source>
        <dbReference type="ARBA" id="ARBA00022553"/>
    </source>
</evidence>
<keyword evidence="1" id="KW-0343">GTPase activation</keyword>
<sequence length="889" mass="99656">LGSNIPMAKHAHTKLEIVFFIYLWSIDPEAVKIAMSCFALFAYEADIRFGFDETAVLTILPNYNIYMELSTASTTLVTTGRNALQKKILSLLRRIEYATPGNKQAWYDTFVSQQHLAKFLAVYPKRVDDLGSGGSTASSPSVSASETGSFVGSGYAKFGKRRTGVHSSEHDIEDVFHEWANMTGFLCALGSVWLPIKNRPGQHGIPADTRRTSMEPVSSDLHYCPVTQFIGDCLKYLVCQNEKFGLQIQRHIQDLLGHELNPLCYPILFDQIKIQVDKFFDSNGQVICSEQNTQFIDNVIVIIRSVFEMKAQQAAQNSLEGPTTTTGSSNTLVVPGNNTGSSTSVVGGSSNDPNSSSTAGSGRGGPQQINENPLANVIILEQLVLNIVRYARHLDTSVGAVTIRIRVCQLVESMMKRRDDLSFRQEIKFRNKLVEYLTDWIMGNSHQFNQVHALGQSAAGVSVGGGVNVTTSQLVVDQYQHLTRELDQASMEAVASLLHSLPLQPEESDRGDLMEAKSQLFLKYFTLFMNLLNDCSDDLNDDQSSLSDHHQTNNERATSNITSQTQQQQQQQSQLINQLQQKQQSLRNSTIVAMSNLLAANIESGLMRSIALGYHRDPQTRAAFMEVLTQILQQGTEFDTLAETVLADRFERLVELVTMIGDKGELPIAMALANVVSPQYMDELARVFVTIFDAKHLLHQLLLNMFAKEVEMADCYQTMLRGNGLPTKIMSFCFKLYGSHYLYNLFAPILAKMFIADLRSYEVDPSRIEQHEQLDENRKNLRLLTNDVFQAISDSASQFPLQLRILCSCLYQVVQQRFPQHPLQAVSTVIFLRFLNPALVLPHEFGIVDAEPLPRIKRGLTLVSKILQNIANNLIFTKEFHMRCFNDYL</sequence>
<dbReference type="Proteomes" id="UP000663836">
    <property type="component" value="Unassembled WGS sequence"/>
</dbReference>
<reference evidence="5" key="1">
    <citation type="submission" date="2021-02" db="EMBL/GenBank/DDBJ databases">
        <authorList>
            <person name="Nowell W R."/>
        </authorList>
    </citation>
    <scope>NUCLEOTIDE SEQUENCE</scope>
</reference>
<dbReference type="InterPro" id="IPR039360">
    <property type="entry name" value="Ras_GTPase"/>
</dbReference>
<dbReference type="PROSITE" id="PS50018">
    <property type="entry name" value="RAS_GTPASE_ACTIV_2"/>
    <property type="match status" value="1"/>
</dbReference>
<dbReference type="InterPro" id="IPR008936">
    <property type="entry name" value="Rho_GTPase_activation_prot"/>
</dbReference>
<comment type="caution">
    <text evidence="5">The sequence shown here is derived from an EMBL/GenBank/DDBJ whole genome shotgun (WGS) entry which is preliminary data.</text>
</comment>
<feature type="compositionally biased region" description="Low complexity" evidence="3">
    <location>
        <begin position="559"/>
        <end position="569"/>
    </location>
</feature>
<evidence type="ECO:0000313" key="6">
    <source>
        <dbReference type="Proteomes" id="UP000663836"/>
    </source>
</evidence>
<dbReference type="GO" id="GO:0005096">
    <property type="term" value="F:GTPase activator activity"/>
    <property type="evidence" value="ECO:0007669"/>
    <property type="project" value="UniProtKB-KW"/>
</dbReference>
<gene>
    <name evidence="5" type="ORF">JBS370_LOCUS33417</name>
</gene>
<name>A0A819XDV3_9BILA</name>
<dbReference type="AlphaFoldDB" id="A0A819XDV3"/>
<feature type="region of interest" description="Disordered" evidence="3">
    <location>
        <begin position="318"/>
        <end position="367"/>
    </location>
</feature>
<dbReference type="Pfam" id="PF00616">
    <property type="entry name" value="RasGAP"/>
    <property type="match status" value="1"/>
</dbReference>
<feature type="compositionally biased region" description="Low complexity" evidence="3">
    <location>
        <begin position="336"/>
        <end position="351"/>
    </location>
</feature>
<evidence type="ECO:0000259" key="4">
    <source>
        <dbReference type="PROSITE" id="PS50018"/>
    </source>
</evidence>
<dbReference type="PANTHER" id="PTHR10194">
    <property type="entry name" value="RAS GTPASE-ACTIVATING PROTEINS"/>
    <property type="match status" value="1"/>
</dbReference>
<keyword evidence="2" id="KW-0597">Phosphoprotein</keyword>